<evidence type="ECO:0000259" key="1">
    <source>
        <dbReference type="Pfam" id="PF04014"/>
    </source>
</evidence>
<organism evidence="2 3">
    <name type="scientific">Paenibacillus gallinarum</name>
    <dbReference type="NCBI Taxonomy" id="2762232"/>
    <lineage>
        <taxon>Bacteria</taxon>
        <taxon>Bacillati</taxon>
        <taxon>Bacillota</taxon>
        <taxon>Bacilli</taxon>
        <taxon>Bacillales</taxon>
        <taxon>Paenibacillaceae</taxon>
        <taxon>Paenibacillus</taxon>
    </lineage>
</organism>
<dbReference type="Proteomes" id="UP000608071">
    <property type="component" value="Unassembled WGS sequence"/>
</dbReference>
<protein>
    <submittedName>
        <fullName evidence="2">AbrB/MazE/SpoVT family DNA-binding domain-containing protein</fullName>
    </submittedName>
</protein>
<sequence>MGRIVIPSKVRETMEIKIGDSVEILIDTK</sequence>
<dbReference type="Pfam" id="PF04014">
    <property type="entry name" value="MazE_antitoxin"/>
    <property type="match status" value="1"/>
</dbReference>
<keyword evidence="3" id="KW-1185">Reference proteome</keyword>
<evidence type="ECO:0000313" key="2">
    <source>
        <dbReference type="EMBL" id="MBD7970794.1"/>
    </source>
</evidence>
<reference evidence="2 3" key="1">
    <citation type="submission" date="2020-08" db="EMBL/GenBank/DDBJ databases">
        <title>A Genomic Blueprint of the Chicken Gut Microbiome.</title>
        <authorList>
            <person name="Gilroy R."/>
            <person name="Ravi A."/>
            <person name="Getino M."/>
            <person name="Pursley I."/>
            <person name="Horton D.L."/>
            <person name="Alikhan N.-F."/>
            <person name="Baker D."/>
            <person name="Gharbi K."/>
            <person name="Hall N."/>
            <person name="Watson M."/>
            <person name="Adriaenssens E.M."/>
            <person name="Foster-Nyarko E."/>
            <person name="Jarju S."/>
            <person name="Secka A."/>
            <person name="Antonio M."/>
            <person name="Oren A."/>
            <person name="Chaudhuri R."/>
            <person name="La Ragione R.M."/>
            <person name="Hildebrand F."/>
            <person name="Pallen M.J."/>
        </authorList>
    </citation>
    <scope>NUCLEOTIDE SEQUENCE [LARGE SCALE GENOMIC DNA]</scope>
    <source>
        <strain evidence="2 3">Sa2BVA9</strain>
    </source>
</reference>
<keyword evidence="2" id="KW-0238">DNA-binding</keyword>
<comment type="caution">
    <text evidence="2">The sequence shown here is derived from an EMBL/GenBank/DDBJ whole genome shotgun (WGS) entry which is preliminary data.</text>
</comment>
<dbReference type="GO" id="GO:0003677">
    <property type="term" value="F:DNA binding"/>
    <property type="evidence" value="ECO:0007669"/>
    <property type="project" value="UniProtKB-KW"/>
</dbReference>
<dbReference type="InterPro" id="IPR037914">
    <property type="entry name" value="SpoVT-AbrB_sf"/>
</dbReference>
<dbReference type="Gene3D" id="2.10.260.10">
    <property type="match status" value="1"/>
</dbReference>
<proteinExistence type="predicted"/>
<dbReference type="SUPFAM" id="SSF89447">
    <property type="entry name" value="AbrB/MazE/MraZ-like"/>
    <property type="match status" value="1"/>
</dbReference>
<accession>A0ABR8T4T7</accession>
<dbReference type="RefSeq" id="WP_191804212.1">
    <property type="nucleotide sequence ID" value="NZ_JACSQL010000015.1"/>
</dbReference>
<dbReference type="NCBIfam" id="TIGR01439">
    <property type="entry name" value="lp_hng_hel_AbrB"/>
    <property type="match status" value="1"/>
</dbReference>
<name>A0ABR8T4T7_9BACL</name>
<gene>
    <name evidence="2" type="ORF">H9647_22260</name>
</gene>
<dbReference type="EMBL" id="JACSQL010000015">
    <property type="protein sequence ID" value="MBD7970794.1"/>
    <property type="molecule type" value="Genomic_DNA"/>
</dbReference>
<evidence type="ECO:0000313" key="3">
    <source>
        <dbReference type="Proteomes" id="UP000608071"/>
    </source>
</evidence>
<feature type="domain" description="SpoVT-AbrB" evidence="1">
    <location>
        <begin position="2"/>
        <end position="27"/>
    </location>
</feature>
<dbReference type="InterPro" id="IPR007159">
    <property type="entry name" value="SpoVT-AbrB_dom"/>
</dbReference>